<proteinExistence type="predicted"/>
<dbReference type="CDD" id="cd16342">
    <property type="entry name" value="FusC_FusB"/>
    <property type="match status" value="1"/>
</dbReference>
<keyword evidence="3" id="KW-0251">Elongation factor</keyword>
<dbReference type="Pfam" id="PF16571">
    <property type="entry name" value="FBP_C"/>
    <property type="match status" value="1"/>
</dbReference>
<dbReference type="EMBL" id="PVSN01000067">
    <property type="protein sequence ID" value="TGE71306.1"/>
    <property type="molecule type" value="Genomic_DNA"/>
</dbReference>
<dbReference type="InterPro" id="IPR038344">
    <property type="entry name" value="EF-G_N_sf"/>
</dbReference>
<evidence type="ECO:0000259" key="1">
    <source>
        <dbReference type="Pfam" id="PF07299"/>
    </source>
</evidence>
<reference evidence="3 4" key="1">
    <citation type="submission" date="2018-03" db="EMBL/GenBank/DDBJ databases">
        <title>Genome sequencing of Weissella confusa isolates.</title>
        <authorList>
            <person name="Kajala I."/>
            <person name="Baruah R."/>
            <person name="Bergsveinson J."/>
            <person name="Juvonen R."/>
            <person name="Ziola B."/>
        </authorList>
    </citation>
    <scope>NUCLEOTIDE SEQUENCE [LARGE SCALE GENOMIC DNA]</scope>
    <source>
        <strain evidence="3 4">VTT E-062653</strain>
    </source>
</reference>
<dbReference type="Proteomes" id="UP000297646">
    <property type="component" value="Unassembled WGS sequence"/>
</dbReference>
<dbReference type="InterPro" id="IPR010841">
    <property type="entry name" value="EF-G-binding_N"/>
</dbReference>
<feature type="domain" description="Elongation factor G-binding protein N-terminal" evidence="1">
    <location>
        <begin position="14"/>
        <end position="95"/>
    </location>
</feature>
<dbReference type="GO" id="GO:0003746">
    <property type="term" value="F:translation elongation factor activity"/>
    <property type="evidence" value="ECO:0007669"/>
    <property type="project" value="UniProtKB-KW"/>
</dbReference>
<dbReference type="Pfam" id="PF07299">
    <property type="entry name" value="EF-G-binding_N"/>
    <property type="match status" value="1"/>
</dbReference>
<organism evidence="3 4">
    <name type="scientific">Weissella confusa</name>
    <name type="common">Lactobacillus confusus</name>
    <dbReference type="NCBI Taxonomy" id="1583"/>
    <lineage>
        <taxon>Bacteria</taxon>
        <taxon>Bacillati</taxon>
        <taxon>Bacillota</taxon>
        <taxon>Bacilli</taxon>
        <taxon>Lactobacillales</taxon>
        <taxon>Lactobacillaceae</taxon>
        <taxon>Weissella</taxon>
    </lineage>
</organism>
<accession>A0A4Z0RTU1</accession>
<comment type="caution">
    <text evidence="3">The sequence shown here is derived from an EMBL/GenBank/DDBJ whole genome shotgun (WGS) entry which is preliminary data.</text>
</comment>
<dbReference type="InterPro" id="IPR032330">
    <property type="entry name" value="EF-G-binding_C"/>
</dbReference>
<dbReference type="Gene3D" id="1.20.1280.250">
    <property type="match status" value="1"/>
</dbReference>
<dbReference type="AlphaFoldDB" id="A0A4Z0RTU1"/>
<evidence type="ECO:0000313" key="4">
    <source>
        <dbReference type="Proteomes" id="UP000297646"/>
    </source>
</evidence>
<evidence type="ECO:0000313" key="3">
    <source>
        <dbReference type="EMBL" id="TGE71306.1"/>
    </source>
</evidence>
<evidence type="ECO:0000259" key="2">
    <source>
        <dbReference type="Pfam" id="PF16571"/>
    </source>
</evidence>
<name>A0A4Z0RTU1_WEICO</name>
<dbReference type="OrthoDB" id="1891078at2"/>
<keyword evidence="3" id="KW-0648">Protein biosynthesis</keyword>
<sequence length="223" mass="25124">MCILKWSVNMDKQLQPHKFVAIKEQVIILNKAFNSVNDKNVKSVVQADVIETVKNILPDTDIANEFLAQLPEIALSKQRAEHAFKQLEELVTPFPELSANQLGKLFKKVKKLPEPKWENMNRHEMTYLGWNDNGSQKKYIVAPRDGKLVGIYGDFDPKPLNGLCAICHQLGTVSMFLSKVKSRGAEGNYTKRGNLICRDSSLCNAQLSSLDYLASFVETTLVK</sequence>
<gene>
    <name evidence="3" type="ORF">C6P11_09095</name>
</gene>
<protein>
    <submittedName>
        <fullName evidence="3">Elongation factor G-binding protein</fullName>
    </submittedName>
</protein>
<feature type="domain" description="Elongation factor G-binding protein C-terminal treble-clef zinc-finger" evidence="2">
    <location>
        <begin position="111"/>
        <end position="200"/>
    </location>
</feature>